<keyword evidence="3" id="KW-1185">Reference proteome</keyword>
<keyword evidence="1" id="KW-1133">Transmembrane helix</keyword>
<dbReference type="EMBL" id="FMVC01000003">
    <property type="protein sequence ID" value="SCY52810.1"/>
    <property type="molecule type" value="Genomic_DNA"/>
</dbReference>
<name>A0ABY0LR87_9FLAO</name>
<accession>A0ABY0LR87</accession>
<evidence type="ECO:0000313" key="2">
    <source>
        <dbReference type="EMBL" id="SCY52810.1"/>
    </source>
</evidence>
<reference evidence="2 3" key="1">
    <citation type="submission" date="2016-10" db="EMBL/GenBank/DDBJ databases">
        <authorList>
            <person name="Varghese N."/>
            <person name="Submissions S."/>
        </authorList>
    </citation>
    <scope>NUCLEOTIDE SEQUENCE [LARGE SCALE GENOMIC DNA]</scope>
    <source>
        <strain evidence="2 3">CGMCC 1.6859</strain>
    </source>
</reference>
<proteinExistence type="predicted"/>
<evidence type="ECO:0000256" key="1">
    <source>
        <dbReference type="SAM" id="Phobius"/>
    </source>
</evidence>
<gene>
    <name evidence="2" type="ORF">SAMN02927916_2430</name>
</gene>
<keyword evidence="1" id="KW-0472">Membrane</keyword>
<sequence>MKIVKIFSILVLLGMFFLYIIYFSPFVLPWQKEEAIKCALSWGQLEKLPDNAEIIDMEKRGSIFTRQFIIEFESSQPEIKKWMQQSKGFQNNIPKIRNNTKIYEIHPKDQEAYGGKVEITGNKVIINMSWS</sequence>
<protein>
    <submittedName>
        <fullName evidence="2">Uncharacterized protein</fullName>
    </submittedName>
</protein>
<dbReference type="RefSeq" id="WP_139159198.1">
    <property type="nucleotide sequence ID" value="NZ_FMVC01000003.1"/>
</dbReference>
<evidence type="ECO:0000313" key="3">
    <source>
        <dbReference type="Proteomes" id="UP000199307"/>
    </source>
</evidence>
<dbReference type="Proteomes" id="UP000199307">
    <property type="component" value="Unassembled WGS sequence"/>
</dbReference>
<feature type="transmembrane region" description="Helical" evidence="1">
    <location>
        <begin position="6"/>
        <end position="28"/>
    </location>
</feature>
<keyword evidence="1" id="KW-0812">Transmembrane</keyword>
<organism evidence="2 3">
    <name type="scientific">Flavobacterium anhuiense</name>
    <dbReference type="NCBI Taxonomy" id="459526"/>
    <lineage>
        <taxon>Bacteria</taxon>
        <taxon>Pseudomonadati</taxon>
        <taxon>Bacteroidota</taxon>
        <taxon>Flavobacteriia</taxon>
        <taxon>Flavobacteriales</taxon>
        <taxon>Flavobacteriaceae</taxon>
        <taxon>Flavobacterium</taxon>
    </lineage>
</organism>
<comment type="caution">
    <text evidence="2">The sequence shown here is derived from an EMBL/GenBank/DDBJ whole genome shotgun (WGS) entry which is preliminary data.</text>
</comment>